<dbReference type="AlphaFoldDB" id="A0AAV6X6B2"/>
<comment type="caution">
    <text evidence="2">The sequence shown here is derived from an EMBL/GenBank/DDBJ whole genome shotgun (WGS) entry which is preliminary data.</text>
</comment>
<feature type="signal peptide" evidence="1">
    <location>
        <begin position="1"/>
        <end position="23"/>
    </location>
</feature>
<evidence type="ECO:0000313" key="3">
    <source>
        <dbReference type="Proteomes" id="UP000826271"/>
    </source>
</evidence>
<dbReference type="Proteomes" id="UP000826271">
    <property type="component" value="Unassembled WGS sequence"/>
</dbReference>
<name>A0AAV6X6B2_9LAMI</name>
<keyword evidence="3" id="KW-1185">Reference proteome</keyword>
<evidence type="ECO:0000313" key="2">
    <source>
        <dbReference type="EMBL" id="KAG8377919.1"/>
    </source>
</evidence>
<sequence>MTISKGFVASMFIFLAVLHFVGGEEKIAAQPAGPGADYRRGRTCAGVPVGRAAPGATVCRRAPPAATTSARATPT</sequence>
<reference evidence="2" key="1">
    <citation type="submission" date="2019-10" db="EMBL/GenBank/DDBJ databases">
        <authorList>
            <person name="Zhang R."/>
            <person name="Pan Y."/>
            <person name="Wang J."/>
            <person name="Ma R."/>
            <person name="Yu S."/>
        </authorList>
    </citation>
    <scope>NUCLEOTIDE SEQUENCE</scope>
    <source>
        <strain evidence="2">LA-IB0</strain>
        <tissue evidence="2">Leaf</tissue>
    </source>
</reference>
<accession>A0AAV6X6B2</accession>
<proteinExistence type="predicted"/>
<evidence type="ECO:0000256" key="1">
    <source>
        <dbReference type="SAM" id="SignalP"/>
    </source>
</evidence>
<keyword evidence="1" id="KW-0732">Signal</keyword>
<dbReference type="EMBL" id="WHWC01000008">
    <property type="protein sequence ID" value="KAG8377919.1"/>
    <property type="molecule type" value="Genomic_DNA"/>
</dbReference>
<feature type="chain" id="PRO_5043496241" evidence="1">
    <location>
        <begin position="24"/>
        <end position="75"/>
    </location>
</feature>
<organism evidence="2 3">
    <name type="scientific">Buddleja alternifolia</name>
    <dbReference type="NCBI Taxonomy" id="168488"/>
    <lineage>
        <taxon>Eukaryota</taxon>
        <taxon>Viridiplantae</taxon>
        <taxon>Streptophyta</taxon>
        <taxon>Embryophyta</taxon>
        <taxon>Tracheophyta</taxon>
        <taxon>Spermatophyta</taxon>
        <taxon>Magnoliopsida</taxon>
        <taxon>eudicotyledons</taxon>
        <taxon>Gunneridae</taxon>
        <taxon>Pentapetalae</taxon>
        <taxon>asterids</taxon>
        <taxon>lamiids</taxon>
        <taxon>Lamiales</taxon>
        <taxon>Scrophulariaceae</taxon>
        <taxon>Buddlejeae</taxon>
        <taxon>Buddleja</taxon>
    </lineage>
</organism>
<protein>
    <submittedName>
        <fullName evidence="2">Uncharacterized protein</fullName>
    </submittedName>
</protein>
<gene>
    <name evidence="2" type="ORF">BUALT_Bualt08G0083600</name>
</gene>